<comment type="caution">
    <text evidence="9">The sequence shown here is derived from an EMBL/GenBank/DDBJ whole genome shotgun (WGS) entry which is preliminary data.</text>
</comment>
<name>A0A1F7UJT3_9BACT</name>
<dbReference type="InterPro" id="IPR001063">
    <property type="entry name" value="Ribosomal_uL22"/>
</dbReference>
<keyword evidence="5 6" id="KW-0687">Ribonucleoprotein</keyword>
<dbReference type="SUPFAM" id="SSF54843">
    <property type="entry name" value="Ribosomal protein L22"/>
    <property type="match status" value="1"/>
</dbReference>
<accession>A0A1F7UJT3</accession>
<dbReference type="AlphaFoldDB" id="A0A1F7UJT3"/>
<dbReference type="Gene3D" id="3.90.470.10">
    <property type="entry name" value="Ribosomal protein L22/L17"/>
    <property type="match status" value="1"/>
</dbReference>
<evidence type="ECO:0000256" key="2">
    <source>
        <dbReference type="ARBA" id="ARBA00022730"/>
    </source>
</evidence>
<evidence type="ECO:0000256" key="6">
    <source>
        <dbReference type="RuleBase" id="RU004005"/>
    </source>
</evidence>
<dbReference type="STRING" id="1802397.A3J43_02565"/>
<comment type="function">
    <text evidence="8">This protein binds specifically to 23S rRNA; its binding is stimulated by other ribosomal proteins, e.g., L4, L17, and L20. It is important during the early stages of 50S assembly. It makes multiple contacts with different domains of the 23S rRNA in the assembled 50S subunit and ribosome.</text>
</comment>
<dbReference type="PANTHER" id="PTHR13501">
    <property type="entry name" value="CHLOROPLAST 50S RIBOSOMAL PROTEIN L22-RELATED"/>
    <property type="match status" value="1"/>
</dbReference>
<reference evidence="9 10" key="1">
    <citation type="journal article" date="2016" name="Nat. Commun.">
        <title>Thousands of microbial genomes shed light on interconnected biogeochemical processes in an aquifer system.</title>
        <authorList>
            <person name="Anantharaman K."/>
            <person name="Brown C.T."/>
            <person name="Hug L.A."/>
            <person name="Sharon I."/>
            <person name="Castelle C.J."/>
            <person name="Probst A.J."/>
            <person name="Thomas B.C."/>
            <person name="Singh A."/>
            <person name="Wilkins M.J."/>
            <person name="Karaoz U."/>
            <person name="Brodie E.L."/>
            <person name="Williams K.H."/>
            <person name="Hubbard S.S."/>
            <person name="Banfield J.F."/>
        </authorList>
    </citation>
    <scope>NUCLEOTIDE SEQUENCE [LARGE SCALE GENOMIC DNA]</scope>
</reference>
<dbReference type="GO" id="GO:0022625">
    <property type="term" value="C:cytosolic large ribosomal subunit"/>
    <property type="evidence" value="ECO:0007669"/>
    <property type="project" value="TreeGrafter"/>
</dbReference>
<evidence type="ECO:0000256" key="7">
    <source>
        <dbReference type="RuleBase" id="RU004006"/>
    </source>
</evidence>
<evidence type="ECO:0000256" key="8">
    <source>
        <dbReference type="RuleBase" id="RU004008"/>
    </source>
</evidence>
<dbReference type="InterPro" id="IPR047867">
    <property type="entry name" value="Ribosomal_uL22_bac/org-type"/>
</dbReference>
<protein>
    <recommendedName>
        <fullName evidence="8">50S ribosomal protein L22</fullName>
    </recommendedName>
</protein>
<keyword evidence="4 6" id="KW-0689">Ribosomal protein</keyword>
<comment type="subunit">
    <text evidence="7">Part of the 50S ribosomal subunit.</text>
</comment>
<dbReference type="GO" id="GO:0019843">
    <property type="term" value="F:rRNA binding"/>
    <property type="evidence" value="ECO:0007669"/>
    <property type="project" value="UniProtKB-KW"/>
</dbReference>
<evidence type="ECO:0000256" key="3">
    <source>
        <dbReference type="ARBA" id="ARBA00022884"/>
    </source>
</evidence>
<dbReference type="GO" id="GO:0006412">
    <property type="term" value="P:translation"/>
    <property type="evidence" value="ECO:0007669"/>
    <property type="project" value="InterPro"/>
</dbReference>
<evidence type="ECO:0000256" key="4">
    <source>
        <dbReference type="ARBA" id="ARBA00022980"/>
    </source>
</evidence>
<evidence type="ECO:0000313" key="9">
    <source>
        <dbReference type="EMBL" id="OGL77978.1"/>
    </source>
</evidence>
<dbReference type="EMBL" id="MGEF01000046">
    <property type="protein sequence ID" value="OGL77978.1"/>
    <property type="molecule type" value="Genomic_DNA"/>
</dbReference>
<dbReference type="CDD" id="cd00336">
    <property type="entry name" value="Ribosomal_L22"/>
    <property type="match status" value="1"/>
</dbReference>
<dbReference type="NCBIfam" id="TIGR01044">
    <property type="entry name" value="rplV_bact"/>
    <property type="match status" value="1"/>
</dbReference>
<evidence type="ECO:0000256" key="1">
    <source>
        <dbReference type="ARBA" id="ARBA00009451"/>
    </source>
</evidence>
<organism evidence="9 10">
    <name type="scientific">Candidatus Uhrbacteria bacterium RIFCSPHIGHO2_12_FULL_54_23</name>
    <dbReference type="NCBI Taxonomy" id="1802397"/>
    <lineage>
        <taxon>Bacteria</taxon>
        <taxon>Candidatus Uhriibacteriota</taxon>
    </lineage>
</organism>
<evidence type="ECO:0000313" key="10">
    <source>
        <dbReference type="Proteomes" id="UP000176604"/>
    </source>
</evidence>
<keyword evidence="3 7" id="KW-0694">RNA-binding</keyword>
<dbReference type="Proteomes" id="UP000176604">
    <property type="component" value="Unassembled WGS sequence"/>
</dbReference>
<dbReference type="InterPro" id="IPR036394">
    <property type="entry name" value="Ribosomal_uL22_sf"/>
</dbReference>
<dbReference type="PANTHER" id="PTHR13501:SF8">
    <property type="entry name" value="LARGE RIBOSOMAL SUBUNIT PROTEIN UL22M"/>
    <property type="match status" value="1"/>
</dbReference>
<dbReference type="InterPro" id="IPR018260">
    <property type="entry name" value="Ribosomal_uL22_CS"/>
</dbReference>
<keyword evidence="2 7" id="KW-0699">rRNA-binding</keyword>
<proteinExistence type="inferred from homology"/>
<sequence>MVRGLDVQKAVSVLLFDPHHPARALKKLIESAAANARHNFQLDAANLYVKQIRVDGGPVLKRMFPRAMGRGAPIRRRTSHITVILGERVARSGKKEEKEKSKQ</sequence>
<dbReference type="PROSITE" id="PS00464">
    <property type="entry name" value="RIBOSOMAL_L22"/>
    <property type="match status" value="1"/>
</dbReference>
<evidence type="ECO:0000256" key="5">
    <source>
        <dbReference type="ARBA" id="ARBA00023274"/>
    </source>
</evidence>
<gene>
    <name evidence="9" type="ORF">A3J43_02565</name>
</gene>
<dbReference type="GO" id="GO:0003735">
    <property type="term" value="F:structural constituent of ribosome"/>
    <property type="evidence" value="ECO:0007669"/>
    <property type="project" value="InterPro"/>
</dbReference>
<dbReference type="InterPro" id="IPR005727">
    <property type="entry name" value="Ribosomal_uL22_bac/chlpt-type"/>
</dbReference>
<dbReference type="Pfam" id="PF00237">
    <property type="entry name" value="Ribosomal_L22"/>
    <property type="match status" value="1"/>
</dbReference>
<comment type="similarity">
    <text evidence="1 6">Belongs to the universal ribosomal protein uL22 family.</text>
</comment>